<dbReference type="OrthoDB" id="284987at2"/>
<sequence length="150" mass="16240">MNVAEFTDFMNGLAGVVANPQCRDALQDWTDFAKGELDQMMHQQVSPDGTPYAPLSRYTSMLKGHSVALFETGELNSSVKGNRAGHIEQVTNNSARLGTAHTKNGEPVAARMQHGSGKIPARPFIGVNDKMADDAAERIGDDVNQQIDQL</sequence>
<evidence type="ECO:0000313" key="1">
    <source>
        <dbReference type="EMBL" id="TWT58880.1"/>
    </source>
</evidence>
<dbReference type="Proteomes" id="UP000317243">
    <property type="component" value="Unassembled WGS sequence"/>
</dbReference>
<dbReference type="Pfam" id="PF05069">
    <property type="entry name" value="Phage_tail_S"/>
    <property type="match status" value="1"/>
</dbReference>
<dbReference type="RefSeq" id="WP_146509575.1">
    <property type="nucleotide sequence ID" value="NZ_SIHI01000001.1"/>
</dbReference>
<name>A0A5C5X7G2_9PLAN</name>
<gene>
    <name evidence="1" type="ORF">KOR42_22670</name>
</gene>
<comment type="caution">
    <text evidence="1">The sequence shown here is derived from an EMBL/GenBank/DDBJ whole genome shotgun (WGS) entry which is preliminary data.</text>
</comment>
<proteinExistence type="predicted"/>
<keyword evidence="2" id="KW-1185">Reference proteome</keyword>
<reference evidence="1 2" key="1">
    <citation type="submission" date="2019-02" db="EMBL/GenBank/DDBJ databases">
        <title>Deep-cultivation of Planctomycetes and their phenomic and genomic characterization uncovers novel biology.</title>
        <authorList>
            <person name="Wiegand S."/>
            <person name="Jogler M."/>
            <person name="Boedeker C."/>
            <person name="Pinto D."/>
            <person name="Vollmers J."/>
            <person name="Rivas-Marin E."/>
            <person name="Kohn T."/>
            <person name="Peeters S.H."/>
            <person name="Heuer A."/>
            <person name="Rast P."/>
            <person name="Oberbeckmann S."/>
            <person name="Bunk B."/>
            <person name="Jeske O."/>
            <person name="Meyerdierks A."/>
            <person name="Storesund J.E."/>
            <person name="Kallscheuer N."/>
            <person name="Luecker S."/>
            <person name="Lage O.M."/>
            <person name="Pohl T."/>
            <person name="Merkel B.J."/>
            <person name="Hornburger P."/>
            <person name="Mueller R.-W."/>
            <person name="Bruemmer F."/>
            <person name="Labrenz M."/>
            <person name="Spormann A.M."/>
            <person name="Op Den Camp H."/>
            <person name="Overmann J."/>
            <person name="Amann R."/>
            <person name="Jetten M.S.M."/>
            <person name="Mascher T."/>
            <person name="Medema M.H."/>
            <person name="Devos D.P."/>
            <person name="Kaster A.-K."/>
            <person name="Ovreas L."/>
            <person name="Rohde M."/>
            <person name="Galperin M.Y."/>
            <person name="Jogler C."/>
        </authorList>
    </citation>
    <scope>NUCLEOTIDE SEQUENCE [LARGE SCALE GENOMIC DNA]</scope>
    <source>
        <strain evidence="1 2">KOR42</strain>
    </source>
</reference>
<dbReference type="InterPro" id="IPR006522">
    <property type="entry name" value="Phage_virion_morphogenesis"/>
</dbReference>
<organism evidence="1 2">
    <name type="scientific">Thalassoglobus neptunius</name>
    <dbReference type="NCBI Taxonomy" id="1938619"/>
    <lineage>
        <taxon>Bacteria</taxon>
        <taxon>Pseudomonadati</taxon>
        <taxon>Planctomycetota</taxon>
        <taxon>Planctomycetia</taxon>
        <taxon>Planctomycetales</taxon>
        <taxon>Planctomycetaceae</taxon>
        <taxon>Thalassoglobus</taxon>
    </lineage>
</organism>
<evidence type="ECO:0000313" key="2">
    <source>
        <dbReference type="Proteomes" id="UP000317243"/>
    </source>
</evidence>
<dbReference type="AlphaFoldDB" id="A0A5C5X7G2"/>
<protein>
    <submittedName>
        <fullName evidence="1">Phage virion morphogenesis family protein</fullName>
    </submittedName>
</protein>
<dbReference type="EMBL" id="SIHI01000001">
    <property type="protein sequence ID" value="TWT58880.1"/>
    <property type="molecule type" value="Genomic_DNA"/>
</dbReference>
<accession>A0A5C5X7G2</accession>